<keyword evidence="2 3" id="KW-0694">RNA-binding</keyword>
<dbReference type="InterPro" id="IPR002343">
    <property type="entry name" value="Hud_Sxl_RNA"/>
</dbReference>
<dbReference type="AlphaFoldDB" id="A0A815QZP7"/>
<organism evidence="6 8">
    <name type="scientific">Didymodactylos carnosus</name>
    <dbReference type="NCBI Taxonomy" id="1234261"/>
    <lineage>
        <taxon>Eukaryota</taxon>
        <taxon>Metazoa</taxon>
        <taxon>Spiralia</taxon>
        <taxon>Gnathifera</taxon>
        <taxon>Rotifera</taxon>
        <taxon>Eurotatoria</taxon>
        <taxon>Bdelloidea</taxon>
        <taxon>Philodinida</taxon>
        <taxon>Philodinidae</taxon>
        <taxon>Didymodactylos</taxon>
    </lineage>
</organism>
<dbReference type="GO" id="GO:0009967">
    <property type="term" value="P:positive regulation of signal transduction"/>
    <property type="evidence" value="ECO:0007669"/>
    <property type="project" value="UniProtKB-ARBA"/>
</dbReference>
<dbReference type="GO" id="GO:0005737">
    <property type="term" value="C:cytoplasm"/>
    <property type="evidence" value="ECO:0007669"/>
    <property type="project" value="UniProtKB-ARBA"/>
</dbReference>
<dbReference type="SMART" id="SM00360">
    <property type="entry name" value="RRM"/>
    <property type="match status" value="3"/>
</dbReference>
<dbReference type="Pfam" id="PF00076">
    <property type="entry name" value="RRM_1"/>
    <property type="match status" value="3"/>
</dbReference>
<evidence type="ECO:0000256" key="3">
    <source>
        <dbReference type="PROSITE-ProRule" id="PRU00176"/>
    </source>
</evidence>
<feature type="domain" description="RRM" evidence="5">
    <location>
        <begin position="56"/>
        <end position="134"/>
    </location>
</feature>
<protein>
    <recommendedName>
        <fullName evidence="5">RRM domain-containing protein</fullName>
    </recommendedName>
</protein>
<reference evidence="6" key="1">
    <citation type="submission" date="2021-02" db="EMBL/GenBank/DDBJ databases">
        <authorList>
            <person name="Nowell W R."/>
        </authorList>
    </citation>
    <scope>NUCLEOTIDE SEQUENCE</scope>
</reference>
<dbReference type="Proteomes" id="UP000663829">
    <property type="component" value="Unassembled WGS sequence"/>
</dbReference>
<dbReference type="InterPro" id="IPR012677">
    <property type="entry name" value="Nucleotide-bd_a/b_plait_sf"/>
</dbReference>
<feature type="compositionally biased region" description="Polar residues" evidence="4">
    <location>
        <begin position="326"/>
        <end position="345"/>
    </location>
</feature>
<evidence type="ECO:0000313" key="7">
    <source>
        <dbReference type="EMBL" id="CAF4338083.1"/>
    </source>
</evidence>
<name>A0A815QZP7_9BILA</name>
<feature type="domain" description="RRM" evidence="5">
    <location>
        <begin position="142"/>
        <end position="222"/>
    </location>
</feature>
<dbReference type="FunFam" id="3.30.70.330:FF:000383">
    <property type="entry name" value="Sex lethal, isoform D"/>
    <property type="match status" value="1"/>
</dbReference>
<keyword evidence="8" id="KW-1185">Reference proteome</keyword>
<dbReference type="PRINTS" id="PR00961">
    <property type="entry name" value="HUDSXLRNA"/>
</dbReference>
<dbReference type="EMBL" id="CAJNOQ010020500">
    <property type="protein sequence ID" value="CAF1470022.1"/>
    <property type="molecule type" value="Genomic_DNA"/>
</dbReference>
<evidence type="ECO:0000256" key="4">
    <source>
        <dbReference type="SAM" id="MobiDB-lite"/>
    </source>
</evidence>
<evidence type="ECO:0000259" key="5">
    <source>
        <dbReference type="PROSITE" id="PS50102"/>
    </source>
</evidence>
<accession>A0A815QZP7</accession>
<dbReference type="SUPFAM" id="SSF54928">
    <property type="entry name" value="RNA-binding domain, RBD"/>
    <property type="match status" value="2"/>
</dbReference>
<evidence type="ECO:0000313" key="6">
    <source>
        <dbReference type="EMBL" id="CAF1470022.1"/>
    </source>
</evidence>
<dbReference type="GO" id="GO:0010629">
    <property type="term" value="P:negative regulation of gene expression"/>
    <property type="evidence" value="ECO:0007669"/>
    <property type="project" value="UniProtKB-ARBA"/>
</dbReference>
<dbReference type="InterPro" id="IPR035979">
    <property type="entry name" value="RBD_domain_sf"/>
</dbReference>
<dbReference type="GO" id="GO:0003729">
    <property type="term" value="F:mRNA binding"/>
    <property type="evidence" value="ECO:0007669"/>
    <property type="project" value="UniProtKB-ARBA"/>
</dbReference>
<feature type="domain" description="RRM" evidence="5">
    <location>
        <begin position="388"/>
        <end position="465"/>
    </location>
</feature>
<dbReference type="CDD" id="cd00590">
    <property type="entry name" value="RRM_SF"/>
    <property type="match status" value="1"/>
</dbReference>
<dbReference type="Gene3D" id="3.30.70.330">
    <property type="match status" value="3"/>
</dbReference>
<dbReference type="InterPro" id="IPR000504">
    <property type="entry name" value="RRM_dom"/>
</dbReference>
<proteinExistence type="predicted"/>
<gene>
    <name evidence="6" type="ORF">GPM918_LOCUS35428</name>
    <name evidence="7" type="ORF">SRO942_LOCUS36147</name>
</gene>
<sequence length="465" mass="51537">QQSIHQPSINCQSQSQRSLIDLTRRNTMSDISLGSGHTKGTDSSGYGSNNGSGNRTCLIVNYLPQSVKEQQFRQMFSQIGRLRYCRLMFDRGTGYSYGYGFIDYFKTEDASKAIDTLNGLKMEHKTIKVSYARPKCEETRGTNLYIRNLPDKYDENELCELFIPYGDIIQARVIRDHSTESPRGIAFVIMGTRSQAQSAVEALNGVQIIEGQRPLLVKFADDDKRRQLMARYLPQSINLSSGIDGIKMMDSSNSDDVLNQTTTANLAAQMANLSLSGSINGGGEQHQQSQDVNNLLMNALLMMPFWSNMCSTLPLPVFPMYPKPPQTASNTTTDHIQSSNEYVTTSHSSHKSLSRSISRESCSYGNQTTISNDSSIPTNVIDTATGGYVVFVYGIGPDTTADEVNALFTGYGEIIRTDVIKNKHTGVGKGYGFVILRLINDALNAIKALHNAPFKGRFLQVRFRV</sequence>
<keyword evidence="1" id="KW-0677">Repeat</keyword>
<dbReference type="PROSITE" id="PS50102">
    <property type="entry name" value="RRM"/>
    <property type="match status" value="3"/>
</dbReference>
<feature type="region of interest" description="Disordered" evidence="4">
    <location>
        <begin position="326"/>
        <end position="358"/>
    </location>
</feature>
<evidence type="ECO:0000256" key="1">
    <source>
        <dbReference type="ARBA" id="ARBA00022737"/>
    </source>
</evidence>
<evidence type="ECO:0000313" key="8">
    <source>
        <dbReference type="Proteomes" id="UP000663829"/>
    </source>
</evidence>
<evidence type="ECO:0000256" key="2">
    <source>
        <dbReference type="ARBA" id="ARBA00022884"/>
    </source>
</evidence>
<dbReference type="Proteomes" id="UP000681722">
    <property type="component" value="Unassembled WGS sequence"/>
</dbReference>
<dbReference type="InterPro" id="IPR052462">
    <property type="entry name" value="SLIRP/GR-RBP-like"/>
</dbReference>
<feature type="non-terminal residue" evidence="6">
    <location>
        <position position="1"/>
    </location>
</feature>
<dbReference type="PANTHER" id="PTHR48027">
    <property type="entry name" value="HETEROGENEOUS NUCLEAR RIBONUCLEOPROTEIN 87F-RELATED"/>
    <property type="match status" value="1"/>
</dbReference>
<comment type="caution">
    <text evidence="6">The sequence shown here is derived from an EMBL/GenBank/DDBJ whole genome shotgun (WGS) entry which is preliminary data.</text>
</comment>
<dbReference type="OrthoDB" id="266020at2759"/>
<dbReference type="EMBL" id="CAJOBC010085969">
    <property type="protein sequence ID" value="CAF4338083.1"/>
    <property type="molecule type" value="Genomic_DNA"/>
</dbReference>
<dbReference type="GO" id="GO:1990904">
    <property type="term" value="C:ribonucleoprotein complex"/>
    <property type="evidence" value="ECO:0007669"/>
    <property type="project" value="InterPro"/>
</dbReference>